<accession>A0A7R8CD95</accession>
<dbReference type="SMART" id="SM00228">
    <property type="entry name" value="PDZ"/>
    <property type="match status" value="1"/>
</dbReference>
<keyword evidence="6" id="KW-1185">Reference proteome</keyword>
<comment type="subcellular location">
    <subcellularLocation>
        <location evidence="1">Cell projection</location>
    </subcellularLocation>
</comment>
<dbReference type="PANTHER" id="PTHR23116:SF29">
    <property type="entry name" value="PDZ DOMAIN-CONTAINING PROTEIN 7"/>
    <property type="match status" value="1"/>
</dbReference>
<feature type="region of interest" description="Disordered" evidence="4">
    <location>
        <begin position="56"/>
        <end position="93"/>
    </location>
</feature>
<dbReference type="InterPro" id="IPR051844">
    <property type="entry name" value="USH2_Complex_Protein"/>
</dbReference>
<feature type="compositionally biased region" description="Polar residues" evidence="4">
    <location>
        <begin position="338"/>
        <end position="363"/>
    </location>
</feature>
<dbReference type="GO" id="GO:0005886">
    <property type="term" value="C:plasma membrane"/>
    <property type="evidence" value="ECO:0007669"/>
    <property type="project" value="TreeGrafter"/>
</dbReference>
<evidence type="ECO:0000256" key="4">
    <source>
        <dbReference type="SAM" id="MobiDB-lite"/>
    </source>
</evidence>
<dbReference type="GO" id="GO:0005929">
    <property type="term" value="C:cilium"/>
    <property type="evidence" value="ECO:0007669"/>
    <property type="project" value="TreeGrafter"/>
</dbReference>
<feature type="region of interest" description="Disordered" evidence="4">
    <location>
        <begin position="337"/>
        <end position="363"/>
    </location>
</feature>
<evidence type="ECO:0000313" key="5">
    <source>
        <dbReference type="EMBL" id="CAF2778933.1"/>
    </source>
</evidence>
<evidence type="ECO:0000256" key="1">
    <source>
        <dbReference type="ARBA" id="ARBA00004316"/>
    </source>
</evidence>
<dbReference type="PROSITE" id="PS50106">
    <property type="entry name" value="PDZ"/>
    <property type="match status" value="1"/>
</dbReference>
<dbReference type="AlphaFoldDB" id="A0A7R8CD95"/>
<feature type="compositionally biased region" description="Gly residues" evidence="4">
    <location>
        <begin position="79"/>
        <end position="93"/>
    </location>
</feature>
<keyword evidence="3" id="KW-0966">Cell projection</keyword>
<dbReference type="PANTHER" id="PTHR23116">
    <property type="entry name" value="PDZ DOMAIN CONTAINING WHIRLIN AND HARMONIN-RELATED"/>
    <property type="match status" value="1"/>
</dbReference>
<dbReference type="Proteomes" id="UP000675881">
    <property type="component" value="Chromosome 1"/>
</dbReference>
<dbReference type="Gene3D" id="1.20.1160.20">
    <property type="match status" value="1"/>
</dbReference>
<proteinExistence type="predicted"/>
<dbReference type="Gene3D" id="2.30.42.10">
    <property type="match status" value="1"/>
</dbReference>
<dbReference type="GO" id="GO:0002142">
    <property type="term" value="C:stereocilia ankle link complex"/>
    <property type="evidence" value="ECO:0007669"/>
    <property type="project" value="TreeGrafter"/>
</dbReference>
<dbReference type="InterPro" id="IPR036034">
    <property type="entry name" value="PDZ_sf"/>
</dbReference>
<gene>
    <name evidence="5" type="ORF">LSAA_1554</name>
</gene>
<dbReference type="SUPFAM" id="SSF50156">
    <property type="entry name" value="PDZ domain-like"/>
    <property type="match status" value="1"/>
</dbReference>
<reference evidence="5" key="1">
    <citation type="submission" date="2021-02" db="EMBL/GenBank/DDBJ databases">
        <authorList>
            <person name="Bekaert M."/>
        </authorList>
    </citation>
    <scope>NUCLEOTIDE SEQUENCE</scope>
    <source>
        <strain evidence="5">IoA-00</strain>
    </source>
</reference>
<evidence type="ECO:0000313" key="6">
    <source>
        <dbReference type="Proteomes" id="UP000675881"/>
    </source>
</evidence>
<evidence type="ECO:0000256" key="2">
    <source>
        <dbReference type="ARBA" id="ARBA00022737"/>
    </source>
</evidence>
<sequence>MIYGSNISFLESYTPMAGESMKHQRPPLPSLPPPLNLSGSLKTSLTVRRRGLINDSRTSLLGTESSEDGKGEEEEGEEGSGGGESQGEECGNGRGLRGIVRTHFISSESPEWSMVLEKARVLLTPGEFASLRLSISEYEDRTISVETFAQDLLQLLGDEEKSSFFAELRELVRLPDLPIWDRIIYSRSYNEPLGVSSQHLIHQSERLFPSQPCESRPSFLFKGHSSLSRNPLGFFATSRELYSSPLPFDVSSRYRGRGGYGGGIPYPEDKEEEISFLPRGESIYQNTPAPISRAQDYIPLVRSSRLRRRRTLLEEQEEEFTPRTREHRHHMYEYHEMQNNPSHSRALDSSTFRPPSSSGAQINRPTTLIEHDNQIVSIIKCSPSLGIAIEGGVNTLQSLPRIIAIQPNGAAYRTGGLRVGQLIQEVNGINLTGLPHETVARIIAECYAKRNESHLSLLLKNMKPTPAEMRRSYKGQSNAT</sequence>
<organism evidence="5 6">
    <name type="scientific">Lepeophtheirus salmonis</name>
    <name type="common">Salmon louse</name>
    <name type="synonym">Caligus salmonis</name>
    <dbReference type="NCBI Taxonomy" id="72036"/>
    <lineage>
        <taxon>Eukaryota</taxon>
        <taxon>Metazoa</taxon>
        <taxon>Ecdysozoa</taxon>
        <taxon>Arthropoda</taxon>
        <taxon>Crustacea</taxon>
        <taxon>Multicrustacea</taxon>
        <taxon>Hexanauplia</taxon>
        <taxon>Copepoda</taxon>
        <taxon>Siphonostomatoida</taxon>
        <taxon>Caligidae</taxon>
        <taxon>Lepeophtheirus</taxon>
    </lineage>
</organism>
<protein>
    <submittedName>
        <fullName evidence="5">WHRN</fullName>
    </submittedName>
</protein>
<feature type="region of interest" description="Disordered" evidence="4">
    <location>
        <begin position="18"/>
        <end position="40"/>
    </location>
</feature>
<dbReference type="OrthoDB" id="10029564at2759"/>
<dbReference type="EMBL" id="HG994580">
    <property type="protein sequence ID" value="CAF2778933.1"/>
    <property type="molecule type" value="Genomic_DNA"/>
</dbReference>
<dbReference type="Pfam" id="PF00595">
    <property type="entry name" value="PDZ"/>
    <property type="match status" value="1"/>
</dbReference>
<feature type="compositionally biased region" description="Pro residues" evidence="4">
    <location>
        <begin position="26"/>
        <end position="35"/>
    </location>
</feature>
<dbReference type="InterPro" id="IPR001478">
    <property type="entry name" value="PDZ"/>
</dbReference>
<dbReference type="GO" id="GO:0032426">
    <property type="term" value="C:stereocilium tip"/>
    <property type="evidence" value="ECO:0007669"/>
    <property type="project" value="TreeGrafter"/>
</dbReference>
<evidence type="ECO:0000256" key="3">
    <source>
        <dbReference type="ARBA" id="ARBA00023273"/>
    </source>
</evidence>
<keyword evidence="2" id="KW-0677">Repeat</keyword>
<name>A0A7R8CD95_LEPSM</name>